<accession>A0ABR0E0F2</accession>
<organism evidence="2 3">
    <name type="scientific">Zasmidium cellare</name>
    <name type="common">Wine cellar mold</name>
    <name type="synonym">Racodium cellare</name>
    <dbReference type="NCBI Taxonomy" id="395010"/>
    <lineage>
        <taxon>Eukaryota</taxon>
        <taxon>Fungi</taxon>
        <taxon>Dikarya</taxon>
        <taxon>Ascomycota</taxon>
        <taxon>Pezizomycotina</taxon>
        <taxon>Dothideomycetes</taxon>
        <taxon>Dothideomycetidae</taxon>
        <taxon>Mycosphaerellales</taxon>
        <taxon>Mycosphaerellaceae</taxon>
        <taxon>Zasmidium</taxon>
    </lineage>
</organism>
<keyword evidence="3" id="KW-1185">Reference proteome</keyword>
<gene>
    <name evidence="2" type="ORF">PRZ48_014238</name>
</gene>
<feature type="compositionally biased region" description="Basic and acidic residues" evidence="1">
    <location>
        <begin position="176"/>
        <end position="186"/>
    </location>
</feature>
<proteinExistence type="predicted"/>
<feature type="region of interest" description="Disordered" evidence="1">
    <location>
        <begin position="1"/>
        <end position="186"/>
    </location>
</feature>
<feature type="compositionally biased region" description="Polar residues" evidence="1">
    <location>
        <begin position="66"/>
        <end position="90"/>
    </location>
</feature>
<reference evidence="2 3" key="1">
    <citation type="journal article" date="2023" name="G3 (Bethesda)">
        <title>A chromosome-level genome assembly of Zasmidium syzygii isolated from banana leaves.</title>
        <authorList>
            <person name="van Westerhoven A.C."/>
            <person name="Mehrabi R."/>
            <person name="Talebi R."/>
            <person name="Steentjes M.B.F."/>
            <person name="Corcolon B."/>
            <person name="Chong P.A."/>
            <person name="Kema G.H.J."/>
            <person name="Seidl M.F."/>
        </authorList>
    </citation>
    <scope>NUCLEOTIDE SEQUENCE [LARGE SCALE GENOMIC DNA]</scope>
    <source>
        <strain evidence="2 3">P124</strain>
    </source>
</reference>
<evidence type="ECO:0000313" key="2">
    <source>
        <dbReference type="EMBL" id="KAK4494882.1"/>
    </source>
</evidence>
<evidence type="ECO:0000256" key="1">
    <source>
        <dbReference type="SAM" id="MobiDB-lite"/>
    </source>
</evidence>
<evidence type="ECO:0000313" key="3">
    <source>
        <dbReference type="Proteomes" id="UP001305779"/>
    </source>
</evidence>
<dbReference type="EMBL" id="JAXOVC010000013">
    <property type="protein sequence ID" value="KAK4494882.1"/>
    <property type="molecule type" value="Genomic_DNA"/>
</dbReference>
<dbReference type="Proteomes" id="UP001305779">
    <property type="component" value="Unassembled WGS sequence"/>
</dbReference>
<protein>
    <submittedName>
        <fullName evidence="2">Uncharacterized protein</fullName>
    </submittedName>
</protein>
<comment type="caution">
    <text evidence="2">The sequence shown here is derived from an EMBL/GenBank/DDBJ whole genome shotgun (WGS) entry which is preliminary data.</text>
</comment>
<name>A0ABR0E0F2_ZASCE</name>
<feature type="compositionally biased region" description="Basic and acidic residues" evidence="1">
    <location>
        <begin position="29"/>
        <end position="43"/>
    </location>
</feature>
<sequence>MGGADEFCQQSEPTNFRREEIRIPGLDPEQERFVREKAQRDAEQLYAHLQPLNSSPSGNFAERPPSSYNAANFPTFEQFTQPRSAPSPHSSKMDRVMAHGRKLSDNFKNSLGPGNGGGYHAVSSRQGSDSVEMRALMDPSQTAVNGSPRPGVVGTGKMSEDSLSRTTVTEESSGDLDTKRGVDAKL</sequence>
<feature type="compositionally biased region" description="Basic and acidic residues" evidence="1">
    <location>
        <begin position="91"/>
        <end position="105"/>
    </location>
</feature>